<dbReference type="SUPFAM" id="SSF46785">
    <property type="entry name" value="Winged helix' DNA-binding domain"/>
    <property type="match status" value="1"/>
</dbReference>
<dbReference type="Gene3D" id="1.10.10.10">
    <property type="entry name" value="Winged helix-like DNA-binding domain superfamily/Winged helix DNA-binding domain"/>
    <property type="match status" value="1"/>
</dbReference>
<dbReference type="HOGENOM" id="CLU_017584_9_2_11"/>
<dbReference type="Pfam" id="PF07729">
    <property type="entry name" value="FCD"/>
    <property type="match status" value="1"/>
</dbReference>
<dbReference type="PANTHER" id="PTHR43537:SF47">
    <property type="entry name" value="REGULATORY PROTEIN GNTR HTH"/>
    <property type="match status" value="1"/>
</dbReference>
<accession>D6ZDL1</accession>
<dbReference type="InterPro" id="IPR011711">
    <property type="entry name" value="GntR_C"/>
</dbReference>
<dbReference type="SMART" id="SM00345">
    <property type="entry name" value="HTH_GNTR"/>
    <property type="match status" value="1"/>
</dbReference>
<proteinExistence type="predicted"/>
<dbReference type="SMART" id="SM00895">
    <property type="entry name" value="FCD"/>
    <property type="match status" value="1"/>
</dbReference>
<evidence type="ECO:0000256" key="1">
    <source>
        <dbReference type="ARBA" id="ARBA00023015"/>
    </source>
</evidence>
<dbReference type="KEGG" id="srt:Srot_2837"/>
<dbReference type="Gene3D" id="1.20.120.530">
    <property type="entry name" value="GntR ligand-binding domain-like"/>
    <property type="match status" value="1"/>
</dbReference>
<keyword evidence="2" id="KW-0238">DNA-binding</keyword>
<gene>
    <name evidence="5" type="ordered locus">Srot_2837</name>
</gene>
<organism evidence="5 6">
    <name type="scientific">Segniliparus rotundus (strain ATCC BAA-972 / CDC 1076 / CIP 108378 / DSM 44985 / JCM 13578)</name>
    <dbReference type="NCBI Taxonomy" id="640132"/>
    <lineage>
        <taxon>Bacteria</taxon>
        <taxon>Bacillati</taxon>
        <taxon>Actinomycetota</taxon>
        <taxon>Actinomycetes</taxon>
        <taxon>Mycobacteriales</taxon>
        <taxon>Segniliparaceae</taxon>
        <taxon>Segniliparus</taxon>
    </lineage>
</organism>
<dbReference type="InterPro" id="IPR036388">
    <property type="entry name" value="WH-like_DNA-bd_sf"/>
</dbReference>
<keyword evidence="3" id="KW-0804">Transcription</keyword>
<dbReference type="InterPro" id="IPR000524">
    <property type="entry name" value="Tscrpt_reg_HTH_GntR"/>
</dbReference>
<keyword evidence="1" id="KW-0805">Transcription regulation</keyword>
<dbReference type="InterPro" id="IPR008920">
    <property type="entry name" value="TF_FadR/GntR_C"/>
</dbReference>
<dbReference type="PROSITE" id="PS50949">
    <property type="entry name" value="HTH_GNTR"/>
    <property type="match status" value="1"/>
</dbReference>
<dbReference type="OrthoDB" id="5450856at2"/>
<evidence type="ECO:0000256" key="2">
    <source>
        <dbReference type="ARBA" id="ARBA00023125"/>
    </source>
</evidence>
<dbReference type="Proteomes" id="UP000002247">
    <property type="component" value="Chromosome"/>
</dbReference>
<name>D6ZDL1_SEGRD</name>
<evidence type="ECO:0000259" key="4">
    <source>
        <dbReference type="PROSITE" id="PS50949"/>
    </source>
</evidence>
<dbReference type="PANTHER" id="PTHR43537">
    <property type="entry name" value="TRANSCRIPTIONAL REGULATOR, GNTR FAMILY"/>
    <property type="match status" value="1"/>
</dbReference>
<protein>
    <submittedName>
        <fullName evidence="5">GntR domain protein</fullName>
    </submittedName>
</protein>
<dbReference type="InterPro" id="IPR036390">
    <property type="entry name" value="WH_DNA-bd_sf"/>
</dbReference>
<dbReference type="PRINTS" id="PR00035">
    <property type="entry name" value="HTHGNTR"/>
</dbReference>
<feature type="domain" description="HTH gntR-type" evidence="4">
    <location>
        <begin position="7"/>
        <end position="75"/>
    </location>
</feature>
<evidence type="ECO:0000313" key="5">
    <source>
        <dbReference type="EMBL" id="ADG99268.1"/>
    </source>
</evidence>
<dbReference type="EMBL" id="CP001958">
    <property type="protein sequence ID" value="ADG99268.1"/>
    <property type="molecule type" value="Genomic_DNA"/>
</dbReference>
<reference evidence="5 6" key="1">
    <citation type="journal article" date="2010" name="Stand. Genomic Sci.">
        <title>Complete genome sequence of Segniliparus rotundus type strain (CDC 1076).</title>
        <authorList>
            <person name="Sikorski J."/>
            <person name="Lapidus A."/>
            <person name="Copeland A."/>
            <person name="Misra M."/>
            <person name="Glavina Del Rio T."/>
            <person name="Nolan M."/>
            <person name="Lucas S."/>
            <person name="Chen F."/>
            <person name="Tice H."/>
            <person name="Cheng J.F."/>
            <person name="Jando M."/>
            <person name="Schneider S."/>
            <person name="Bruce D."/>
            <person name="Goodwin L."/>
            <person name="Pitluck S."/>
            <person name="Liolios K."/>
            <person name="Mikhailova N."/>
            <person name="Pati A."/>
            <person name="Ivanova N."/>
            <person name="Mavromatis K."/>
            <person name="Chen A."/>
            <person name="Palaniappan K."/>
            <person name="Chertkov O."/>
            <person name="Land M."/>
            <person name="Hauser L."/>
            <person name="Chang Y.J."/>
            <person name="Jeffries C.D."/>
            <person name="Brettin T."/>
            <person name="Detter J.C."/>
            <person name="Han C."/>
            <person name="Rohde M."/>
            <person name="Goker M."/>
            <person name="Bristow J."/>
            <person name="Eisen J.A."/>
            <person name="Markowitz V."/>
            <person name="Hugenholtz P."/>
            <person name="Kyrpides N.C."/>
            <person name="Klenk H.P."/>
        </authorList>
    </citation>
    <scope>NUCLEOTIDE SEQUENCE [LARGE SCALE GENOMIC DNA]</scope>
    <source>
        <strain evidence="6">ATCC BAA-972 / CDC 1076 / CIP 108378 / DSM 44985 / JCM 13578</strain>
    </source>
</reference>
<evidence type="ECO:0000256" key="3">
    <source>
        <dbReference type="ARBA" id="ARBA00023163"/>
    </source>
</evidence>
<dbReference type="AlphaFoldDB" id="D6ZDL1"/>
<dbReference type="GO" id="GO:0003677">
    <property type="term" value="F:DNA binding"/>
    <property type="evidence" value="ECO:0007669"/>
    <property type="project" value="UniProtKB-KW"/>
</dbReference>
<dbReference type="SUPFAM" id="SSF48008">
    <property type="entry name" value="GntR ligand-binding domain-like"/>
    <property type="match status" value="1"/>
</dbReference>
<keyword evidence="6" id="KW-1185">Reference proteome</keyword>
<dbReference type="eggNOG" id="COG2186">
    <property type="taxonomic scope" value="Bacteria"/>
</dbReference>
<dbReference type="RefSeq" id="WP_013139717.1">
    <property type="nucleotide sequence ID" value="NC_014168.1"/>
</dbReference>
<dbReference type="CDD" id="cd07377">
    <property type="entry name" value="WHTH_GntR"/>
    <property type="match status" value="1"/>
</dbReference>
<dbReference type="STRING" id="640132.Srot_2837"/>
<sequence length="235" mass="25780">MRTVARSGLIDQIITSLSDEIHSGRWKVGDKIPNETELTELTGASRNTVREAVQALVHAGMLERRQGSGTFVISSSDFGSALDRCFSRAELFDIIELRLALETTAARLAARRRTPEDVAQLCALLDEHRAAIASGDHEAETQAIVALRRGIVAAGHNKVYIQVYDSLLPTLIAQTIQWLKKATPEFLAVVQSFHSRYQALVGAIAEGDDETSFQIMSDILTTLLEHEQAQLSAAR</sequence>
<dbReference type="Pfam" id="PF00392">
    <property type="entry name" value="GntR"/>
    <property type="match status" value="1"/>
</dbReference>
<evidence type="ECO:0000313" key="6">
    <source>
        <dbReference type="Proteomes" id="UP000002247"/>
    </source>
</evidence>
<dbReference type="GO" id="GO:0003700">
    <property type="term" value="F:DNA-binding transcription factor activity"/>
    <property type="evidence" value="ECO:0007669"/>
    <property type="project" value="InterPro"/>
</dbReference>